<dbReference type="EMBL" id="JACIDJ010000001">
    <property type="protein sequence ID" value="MBB3896591.1"/>
    <property type="molecule type" value="Genomic_DNA"/>
</dbReference>
<dbReference type="PROSITE" id="PS50850">
    <property type="entry name" value="MFS"/>
    <property type="match status" value="1"/>
</dbReference>
<feature type="transmembrane region" description="Helical" evidence="4">
    <location>
        <begin position="342"/>
        <end position="366"/>
    </location>
</feature>
<feature type="transmembrane region" description="Helical" evidence="4">
    <location>
        <begin position="84"/>
        <end position="108"/>
    </location>
</feature>
<feature type="transmembrane region" description="Helical" evidence="4">
    <location>
        <begin position="282"/>
        <end position="301"/>
    </location>
</feature>
<evidence type="ECO:0000313" key="7">
    <source>
        <dbReference type="Proteomes" id="UP000553193"/>
    </source>
</evidence>
<keyword evidence="2 4" id="KW-1133">Transmembrane helix</keyword>
<dbReference type="GO" id="GO:0022857">
    <property type="term" value="F:transmembrane transporter activity"/>
    <property type="evidence" value="ECO:0007669"/>
    <property type="project" value="InterPro"/>
</dbReference>
<feature type="transmembrane region" description="Helical" evidence="4">
    <location>
        <begin position="372"/>
        <end position="393"/>
    </location>
</feature>
<feature type="transmembrane region" description="Helical" evidence="4">
    <location>
        <begin position="307"/>
        <end position="330"/>
    </location>
</feature>
<keyword evidence="1 4" id="KW-0812">Transmembrane</keyword>
<evidence type="ECO:0000256" key="1">
    <source>
        <dbReference type="ARBA" id="ARBA00022692"/>
    </source>
</evidence>
<evidence type="ECO:0000256" key="3">
    <source>
        <dbReference type="ARBA" id="ARBA00023136"/>
    </source>
</evidence>
<evidence type="ECO:0000259" key="5">
    <source>
        <dbReference type="PROSITE" id="PS50850"/>
    </source>
</evidence>
<dbReference type="Proteomes" id="UP000553193">
    <property type="component" value="Unassembled WGS sequence"/>
</dbReference>
<dbReference type="InterPro" id="IPR036259">
    <property type="entry name" value="MFS_trans_sf"/>
</dbReference>
<evidence type="ECO:0000256" key="4">
    <source>
        <dbReference type="SAM" id="Phobius"/>
    </source>
</evidence>
<dbReference type="Pfam" id="PF07690">
    <property type="entry name" value="MFS_1"/>
    <property type="match status" value="1"/>
</dbReference>
<feature type="transmembrane region" description="Helical" evidence="4">
    <location>
        <begin position="222"/>
        <end position="243"/>
    </location>
</feature>
<dbReference type="InterPro" id="IPR020846">
    <property type="entry name" value="MFS_dom"/>
</dbReference>
<sequence>MPRSPQMNLLLLALGAMFFQQTFAALGRNLPPIIAPAILADLQLDPAWIGVYVGLTAAAALLAQLSCGSFIVRYGALRASQAALVMLAVGLAAATVGPMALFALSAIIGGGGSAISTPASSHLLGRYSPPRYAPLVFSLKQTAVPAGLLLAGLLGPLLVGLWGWRAAMLAAAAACLVFAFVLQPARREFDSDRVPSRSFHLSDLGATLTVVTKRRELRNLSFACFAFNGLQMVFVAYFVTYLVVLGHGLAVAGMVFSIATLVAVPGRVFWGWFSSAFAAPRVVLAWLSIGMAASTAMIGLAGGLTGLILLGLAAVALSATVLSWHGVLLAEAARLAPEGMRGAATGGVLSFGQLGALTMPLFYAAVLSVSGSHALGFILCGLPCLVVGVVMLLKGGEPPVAL</sequence>
<comment type="caution">
    <text evidence="6">The sequence shown here is derived from an EMBL/GenBank/DDBJ whole genome shotgun (WGS) entry which is preliminary data.</text>
</comment>
<dbReference type="PANTHER" id="PTHR23527:SF1">
    <property type="entry name" value="BLL3282 PROTEIN"/>
    <property type="match status" value="1"/>
</dbReference>
<dbReference type="InterPro" id="IPR052952">
    <property type="entry name" value="MFS-Transporter"/>
</dbReference>
<dbReference type="PANTHER" id="PTHR23527">
    <property type="entry name" value="BLL3282 PROTEIN"/>
    <property type="match status" value="1"/>
</dbReference>
<dbReference type="RefSeq" id="WP_184381566.1">
    <property type="nucleotide sequence ID" value="NZ_JACIDJ010000001.1"/>
</dbReference>
<feature type="domain" description="Major facilitator superfamily (MFS) profile" evidence="5">
    <location>
        <begin position="8"/>
        <end position="399"/>
    </location>
</feature>
<name>A0A840A5S7_9PROT</name>
<keyword evidence="7" id="KW-1185">Reference proteome</keyword>
<gene>
    <name evidence="6" type="ORF">GGQ83_000017</name>
</gene>
<reference evidence="6 7" key="1">
    <citation type="submission" date="2020-08" db="EMBL/GenBank/DDBJ databases">
        <title>Genomic Encyclopedia of Type Strains, Phase IV (KMG-IV): sequencing the most valuable type-strain genomes for metagenomic binning, comparative biology and taxonomic classification.</title>
        <authorList>
            <person name="Goeker M."/>
        </authorList>
    </citation>
    <scope>NUCLEOTIDE SEQUENCE [LARGE SCALE GENOMIC DNA]</scope>
    <source>
        <strain evidence="6 7">DSM 19979</strain>
    </source>
</reference>
<dbReference type="InterPro" id="IPR011701">
    <property type="entry name" value="MFS"/>
</dbReference>
<proteinExistence type="predicted"/>
<evidence type="ECO:0000256" key="2">
    <source>
        <dbReference type="ARBA" id="ARBA00022989"/>
    </source>
</evidence>
<dbReference type="Gene3D" id="1.20.1250.20">
    <property type="entry name" value="MFS general substrate transporter like domains"/>
    <property type="match status" value="1"/>
</dbReference>
<feature type="transmembrane region" description="Helical" evidence="4">
    <location>
        <begin position="249"/>
        <end position="270"/>
    </location>
</feature>
<feature type="transmembrane region" description="Helical" evidence="4">
    <location>
        <begin position="48"/>
        <end position="72"/>
    </location>
</feature>
<evidence type="ECO:0000313" key="6">
    <source>
        <dbReference type="EMBL" id="MBB3896591.1"/>
    </source>
</evidence>
<organism evidence="6 7">
    <name type="scientific">Roseococcus suduntuyensis</name>
    <dbReference type="NCBI Taxonomy" id="455361"/>
    <lineage>
        <taxon>Bacteria</taxon>
        <taxon>Pseudomonadati</taxon>
        <taxon>Pseudomonadota</taxon>
        <taxon>Alphaproteobacteria</taxon>
        <taxon>Acetobacterales</taxon>
        <taxon>Roseomonadaceae</taxon>
        <taxon>Roseococcus</taxon>
    </lineage>
</organism>
<accession>A0A840A5S7</accession>
<keyword evidence="3 4" id="KW-0472">Membrane</keyword>
<dbReference type="AlphaFoldDB" id="A0A840A5S7"/>
<protein>
    <submittedName>
        <fullName evidence="6">MFS family permease</fullName>
    </submittedName>
</protein>
<dbReference type="SUPFAM" id="SSF103473">
    <property type="entry name" value="MFS general substrate transporter"/>
    <property type="match status" value="1"/>
</dbReference>